<gene>
    <name evidence="1" type="ORF">CRM22_006102</name>
</gene>
<accession>A0A4S2LTU9</accession>
<dbReference type="EMBL" id="SJOL01006576">
    <property type="protein sequence ID" value="TGZ64929.1"/>
    <property type="molecule type" value="Genomic_DNA"/>
</dbReference>
<comment type="caution">
    <text evidence="1">The sequence shown here is derived from an EMBL/GenBank/DDBJ whole genome shotgun (WGS) entry which is preliminary data.</text>
</comment>
<evidence type="ECO:0000313" key="1">
    <source>
        <dbReference type="EMBL" id="TGZ64929.1"/>
    </source>
</evidence>
<dbReference type="Proteomes" id="UP000308267">
    <property type="component" value="Unassembled WGS sequence"/>
</dbReference>
<reference evidence="1 2" key="1">
    <citation type="journal article" date="2019" name="BMC Genomics">
        <title>New insights from Opisthorchis felineus genome: update on genomics of the epidemiologically important liver flukes.</title>
        <authorList>
            <person name="Ershov N.I."/>
            <person name="Mordvinov V.A."/>
            <person name="Prokhortchouk E.B."/>
            <person name="Pakharukova M.Y."/>
            <person name="Gunbin K.V."/>
            <person name="Ustyantsev K."/>
            <person name="Genaev M.A."/>
            <person name="Blinov A.G."/>
            <person name="Mazur A."/>
            <person name="Boulygina E."/>
            <person name="Tsygankova S."/>
            <person name="Khrameeva E."/>
            <person name="Chekanov N."/>
            <person name="Fan G."/>
            <person name="Xiao A."/>
            <person name="Zhang H."/>
            <person name="Xu X."/>
            <person name="Yang H."/>
            <person name="Solovyev V."/>
            <person name="Lee S.M."/>
            <person name="Liu X."/>
            <person name="Afonnikov D.A."/>
            <person name="Skryabin K.G."/>
        </authorList>
    </citation>
    <scope>NUCLEOTIDE SEQUENCE [LARGE SCALE GENOMIC DNA]</scope>
    <source>
        <strain evidence="1">AK-0245</strain>
        <tissue evidence="1">Whole organism</tissue>
    </source>
</reference>
<keyword evidence="2" id="KW-1185">Reference proteome</keyword>
<sequence length="113" mass="13162">MALNSPTNLLQSSLRLTRGLRHKPPERIRDTCLPCWLHHIRRISQNPRQLRLGISLNWFQSYLLDGSFKRAPVQHETVLRGRMLKPELLAIFMHDGSLRGGPLTYKEDKRPTI</sequence>
<organism evidence="1 2">
    <name type="scientific">Opisthorchis felineus</name>
    <dbReference type="NCBI Taxonomy" id="147828"/>
    <lineage>
        <taxon>Eukaryota</taxon>
        <taxon>Metazoa</taxon>
        <taxon>Spiralia</taxon>
        <taxon>Lophotrochozoa</taxon>
        <taxon>Platyhelminthes</taxon>
        <taxon>Trematoda</taxon>
        <taxon>Digenea</taxon>
        <taxon>Opisthorchiida</taxon>
        <taxon>Opisthorchiata</taxon>
        <taxon>Opisthorchiidae</taxon>
        <taxon>Opisthorchis</taxon>
    </lineage>
</organism>
<dbReference type="AlphaFoldDB" id="A0A4S2LTU9"/>
<name>A0A4S2LTU9_OPIFE</name>
<proteinExistence type="predicted"/>
<protein>
    <submittedName>
        <fullName evidence="1">Uncharacterized protein</fullName>
    </submittedName>
</protein>
<evidence type="ECO:0000313" key="2">
    <source>
        <dbReference type="Proteomes" id="UP000308267"/>
    </source>
</evidence>